<reference evidence="8 9" key="1">
    <citation type="submission" date="2018-05" db="EMBL/GenBank/DDBJ databases">
        <title>A metagenomic window into the 2 km-deep terrestrial subsurface aquifer revealed taxonomically and functionally diverse microbial community comprising novel uncultured bacterial lineages.</title>
        <authorList>
            <person name="Kadnikov V.V."/>
            <person name="Mardanov A.V."/>
            <person name="Beletsky A.V."/>
            <person name="Banks D."/>
            <person name="Pimenov N.V."/>
            <person name="Frank Y.A."/>
            <person name="Karnachuk O.V."/>
            <person name="Ravin N.V."/>
        </authorList>
    </citation>
    <scope>NUCLEOTIDE SEQUENCE [LARGE SCALE GENOMIC DNA]</scope>
    <source>
        <strain evidence="8">BY5</strain>
    </source>
</reference>
<feature type="domain" description="Radical SAM core" evidence="7">
    <location>
        <begin position="21"/>
        <end position="235"/>
    </location>
</feature>
<dbReference type="SUPFAM" id="SSF102114">
    <property type="entry name" value="Radical SAM enzymes"/>
    <property type="match status" value="1"/>
</dbReference>
<gene>
    <name evidence="8" type="ORF">OZSIB_3267</name>
</gene>
<dbReference type="InterPro" id="IPR012840">
    <property type="entry name" value="NrdG2"/>
</dbReference>
<keyword evidence="5" id="KW-0408">Iron</keyword>
<dbReference type="PROSITE" id="PS51918">
    <property type="entry name" value="RADICAL_SAM"/>
    <property type="match status" value="1"/>
</dbReference>
<protein>
    <submittedName>
        <fullName evidence="8">Ribonucleotide reductase of class III (Anaerobic), activating protein</fullName>
    </submittedName>
</protein>
<keyword evidence="3" id="KW-0949">S-adenosyl-L-methionine</keyword>
<dbReference type="Proteomes" id="UP000252355">
    <property type="component" value="Unassembled WGS sequence"/>
</dbReference>
<keyword evidence="2" id="KW-0004">4Fe-4S</keyword>
<dbReference type="Pfam" id="PF04055">
    <property type="entry name" value="Radical_SAM"/>
    <property type="match status" value="1"/>
</dbReference>
<evidence type="ECO:0000256" key="5">
    <source>
        <dbReference type="ARBA" id="ARBA00023004"/>
    </source>
</evidence>
<comment type="caution">
    <text evidence="8">The sequence shown here is derived from an EMBL/GenBank/DDBJ whole genome shotgun (WGS) entry which is preliminary data.</text>
</comment>
<dbReference type="GO" id="GO:0003824">
    <property type="term" value="F:catalytic activity"/>
    <property type="evidence" value="ECO:0007669"/>
    <property type="project" value="InterPro"/>
</dbReference>
<dbReference type="InterPro" id="IPR058240">
    <property type="entry name" value="rSAM_sf"/>
</dbReference>
<evidence type="ECO:0000256" key="3">
    <source>
        <dbReference type="ARBA" id="ARBA00022691"/>
    </source>
</evidence>
<dbReference type="AlphaFoldDB" id="A0A367ZT51"/>
<evidence type="ECO:0000313" key="8">
    <source>
        <dbReference type="EMBL" id="RCK80521.1"/>
    </source>
</evidence>
<proteinExistence type="predicted"/>
<comment type="cofactor">
    <cofactor evidence="1">
        <name>[4Fe-4S] cluster</name>
        <dbReference type="ChEBI" id="CHEBI:49883"/>
    </cofactor>
</comment>
<accession>A0A367ZT51</accession>
<dbReference type="SFLD" id="SFLDG01094">
    <property type="entry name" value="Uncharacterised_Radical_SAM_Su"/>
    <property type="match status" value="1"/>
</dbReference>
<dbReference type="PANTHER" id="PTHR30352:SF13">
    <property type="entry name" value="GLYCYL-RADICAL ENZYME ACTIVATING ENZYME YJJW-RELATED"/>
    <property type="match status" value="1"/>
</dbReference>
<evidence type="ECO:0000256" key="2">
    <source>
        <dbReference type="ARBA" id="ARBA00022485"/>
    </source>
</evidence>
<dbReference type="PANTHER" id="PTHR30352">
    <property type="entry name" value="PYRUVATE FORMATE-LYASE-ACTIVATING ENZYME"/>
    <property type="match status" value="1"/>
</dbReference>
<dbReference type="Gene3D" id="3.20.20.70">
    <property type="entry name" value="Aldolase class I"/>
    <property type="match status" value="1"/>
</dbReference>
<dbReference type="SFLD" id="SFLDS00029">
    <property type="entry name" value="Radical_SAM"/>
    <property type="match status" value="1"/>
</dbReference>
<evidence type="ECO:0000256" key="4">
    <source>
        <dbReference type="ARBA" id="ARBA00022723"/>
    </source>
</evidence>
<dbReference type="CDD" id="cd01335">
    <property type="entry name" value="Radical_SAM"/>
    <property type="match status" value="1"/>
</dbReference>
<dbReference type="InterPro" id="IPR007197">
    <property type="entry name" value="rSAM"/>
</dbReference>
<dbReference type="InterPro" id="IPR034457">
    <property type="entry name" value="Organic_radical-activating"/>
</dbReference>
<dbReference type="GO" id="GO:0046872">
    <property type="term" value="F:metal ion binding"/>
    <property type="evidence" value="ECO:0007669"/>
    <property type="project" value="UniProtKB-KW"/>
</dbReference>
<name>A0A367ZT51_9BACT</name>
<keyword evidence="6" id="KW-0411">Iron-sulfur</keyword>
<dbReference type="InterPro" id="IPR013785">
    <property type="entry name" value="Aldolase_TIM"/>
</dbReference>
<sequence>MLFPAPDRPIVGGLQPLTMIDFPGRIACVLFLQGCNLRCRYCHNPELVKKAGDISHPWHDILGFLDRRRGFLEGVVFSGGEPTFQDTLRPAVEEIRDMGFEVALHTNGAFPLVLGGLLRDRLLSFVALDIKAPPGHYHEVTGAPIDAGVRESARLLIESGVAHEFRTTVHPSVISQEWVMAIGDFLQALGAKRFILQKCREGKTLDPQLPPVGPEWLGKPTLDHLRRQFSGLAIRGDPTRFQDLAA</sequence>
<dbReference type="NCBIfam" id="TIGR02495">
    <property type="entry name" value="NrdG2"/>
    <property type="match status" value="1"/>
</dbReference>
<keyword evidence="4" id="KW-0479">Metal-binding</keyword>
<organism evidence="8 9">
    <name type="scientific">Candidatus Ozemobacter sibiricus</name>
    <dbReference type="NCBI Taxonomy" id="2268124"/>
    <lineage>
        <taxon>Bacteria</taxon>
        <taxon>Candidatus Ozemobacteria</taxon>
        <taxon>Candidatus Ozemobacterales</taxon>
        <taxon>Candidatus Ozemobacteraceae</taxon>
        <taxon>Candidatus Ozemobacter</taxon>
    </lineage>
</organism>
<evidence type="ECO:0000313" key="9">
    <source>
        <dbReference type="Proteomes" id="UP000252355"/>
    </source>
</evidence>
<evidence type="ECO:0000256" key="6">
    <source>
        <dbReference type="ARBA" id="ARBA00023014"/>
    </source>
</evidence>
<evidence type="ECO:0000259" key="7">
    <source>
        <dbReference type="PROSITE" id="PS51918"/>
    </source>
</evidence>
<dbReference type="GO" id="GO:0051539">
    <property type="term" value="F:4 iron, 4 sulfur cluster binding"/>
    <property type="evidence" value="ECO:0007669"/>
    <property type="project" value="UniProtKB-KW"/>
</dbReference>
<dbReference type="EMBL" id="QOQW01000006">
    <property type="protein sequence ID" value="RCK80521.1"/>
    <property type="molecule type" value="Genomic_DNA"/>
</dbReference>
<evidence type="ECO:0000256" key="1">
    <source>
        <dbReference type="ARBA" id="ARBA00001966"/>
    </source>
</evidence>